<dbReference type="InterPro" id="IPR050845">
    <property type="entry name" value="Cu-binding_ET"/>
</dbReference>
<evidence type="ECO:0000256" key="1">
    <source>
        <dbReference type="ARBA" id="ARBA00022723"/>
    </source>
</evidence>
<dbReference type="PANTHER" id="PTHR38439">
    <property type="entry name" value="AURACYANIN-B"/>
    <property type="match status" value="1"/>
</dbReference>
<dbReference type="PROSITE" id="PS00079">
    <property type="entry name" value="MULTICOPPER_OXIDASE1"/>
    <property type="match status" value="1"/>
</dbReference>
<name>A0A250X4S9_9CHLO</name>
<dbReference type="InterPro" id="IPR008972">
    <property type="entry name" value="Cupredoxin"/>
</dbReference>
<keyword evidence="1" id="KW-0479">Metal-binding</keyword>
<dbReference type="SUPFAM" id="SSF49503">
    <property type="entry name" value="Cupredoxins"/>
    <property type="match status" value="1"/>
</dbReference>
<reference evidence="3 4" key="1">
    <citation type="submission" date="2017-08" db="EMBL/GenBank/DDBJ databases">
        <title>Acidophilic green algal genome provides insights into adaptation to an acidic environment.</title>
        <authorList>
            <person name="Hirooka S."/>
            <person name="Hirose Y."/>
            <person name="Kanesaki Y."/>
            <person name="Higuchi S."/>
            <person name="Fujiwara T."/>
            <person name="Onuma R."/>
            <person name="Era A."/>
            <person name="Ohbayashi R."/>
            <person name="Uzuka A."/>
            <person name="Nozaki H."/>
            <person name="Yoshikawa H."/>
            <person name="Miyagishima S.Y."/>
        </authorList>
    </citation>
    <scope>NUCLEOTIDE SEQUENCE [LARGE SCALE GENOMIC DNA]</scope>
    <source>
        <strain evidence="3 4">NIES-2499</strain>
    </source>
</reference>
<dbReference type="Gene3D" id="2.60.40.420">
    <property type="entry name" value="Cupredoxins - blue copper proteins"/>
    <property type="match status" value="1"/>
</dbReference>
<dbReference type="EMBL" id="BEGY01000028">
    <property type="protein sequence ID" value="GAX77892.1"/>
    <property type="molecule type" value="Genomic_DNA"/>
</dbReference>
<comment type="caution">
    <text evidence="3">The sequence shown here is derived from an EMBL/GenBank/DDBJ whole genome shotgun (WGS) entry which is preliminary data.</text>
</comment>
<sequence length="230" mass="24446">MLSCRSFVNKSCKTCAHSSGMVCISPRFKKTCLLARKQSSSLHQILCPSSSTSSGHGSVDIQHQEAQQTGISKRQLMLAVASAASSSTVFSMNSDVAQAGLQSYNITGADIMQIEVKLGNEKNELVFEPPVIELTSGRLTKLKLSNPSNVNHYFSALEFAAKVFTVLVLVGDPEVEVKGPVQEIALDPGASATWILVPIKPGSYPLLCPVSGHIEGGMVGTIVIKEPSNS</sequence>
<keyword evidence="2" id="KW-0186">Copper</keyword>
<dbReference type="PANTHER" id="PTHR38439:SF3">
    <property type="entry name" value="COPPER-RESISTANT CUPROPROTEIN COPI"/>
    <property type="match status" value="1"/>
</dbReference>
<dbReference type="Proteomes" id="UP000232323">
    <property type="component" value="Unassembled WGS sequence"/>
</dbReference>
<dbReference type="InterPro" id="IPR033138">
    <property type="entry name" value="Cu_oxidase_CS"/>
</dbReference>
<organism evidence="3 4">
    <name type="scientific">Chlamydomonas eustigma</name>
    <dbReference type="NCBI Taxonomy" id="1157962"/>
    <lineage>
        <taxon>Eukaryota</taxon>
        <taxon>Viridiplantae</taxon>
        <taxon>Chlorophyta</taxon>
        <taxon>core chlorophytes</taxon>
        <taxon>Chlorophyceae</taxon>
        <taxon>CS clade</taxon>
        <taxon>Chlamydomonadales</taxon>
        <taxon>Chlamydomonadaceae</taxon>
        <taxon>Chlamydomonas</taxon>
    </lineage>
</organism>
<accession>A0A250X4S9</accession>
<gene>
    <name evidence="3" type="ORF">CEUSTIGMA_g5334.t1</name>
</gene>
<evidence type="ECO:0000313" key="3">
    <source>
        <dbReference type="EMBL" id="GAX77892.1"/>
    </source>
</evidence>
<evidence type="ECO:0008006" key="5">
    <source>
        <dbReference type="Google" id="ProtNLM"/>
    </source>
</evidence>
<evidence type="ECO:0000313" key="4">
    <source>
        <dbReference type="Proteomes" id="UP000232323"/>
    </source>
</evidence>
<dbReference type="AlphaFoldDB" id="A0A250X4S9"/>
<evidence type="ECO:0000256" key="2">
    <source>
        <dbReference type="ARBA" id="ARBA00023008"/>
    </source>
</evidence>
<proteinExistence type="predicted"/>
<protein>
    <recommendedName>
        <fullName evidence="5">Blue (type 1) copper domain-containing protein</fullName>
    </recommendedName>
</protein>
<dbReference type="STRING" id="1157962.A0A250X4S9"/>
<dbReference type="GO" id="GO:0046872">
    <property type="term" value="F:metal ion binding"/>
    <property type="evidence" value="ECO:0007669"/>
    <property type="project" value="UniProtKB-KW"/>
</dbReference>
<dbReference type="OrthoDB" id="533814at2759"/>
<keyword evidence="4" id="KW-1185">Reference proteome</keyword>